<organism evidence="1 2">
    <name type="scientific">Favolaschia claudopus</name>
    <dbReference type="NCBI Taxonomy" id="2862362"/>
    <lineage>
        <taxon>Eukaryota</taxon>
        <taxon>Fungi</taxon>
        <taxon>Dikarya</taxon>
        <taxon>Basidiomycota</taxon>
        <taxon>Agaricomycotina</taxon>
        <taxon>Agaricomycetes</taxon>
        <taxon>Agaricomycetidae</taxon>
        <taxon>Agaricales</taxon>
        <taxon>Marasmiineae</taxon>
        <taxon>Mycenaceae</taxon>
        <taxon>Favolaschia</taxon>
    </lineage>
</organism>
<protein>
    <submittedName>
        <fullName evidence="1">Uncharacterized protein</fullName>
    </submittedName>
</protein>
<evidence type="ECO:0000313" key="2">
    <source>
        <dbReference type="Proteomes" id="UP001362999"/>
    </source>
</evidence>
<feature type="non-terminal residue" evidence="1">
    <location>
        <position position="202"/>
    </location>
</feature>
<feature type="non-terminal residue" evidence="1">
    <location>
        <position position="1"/>
    </location>
</feature>
<keyword evidence="2" id="KW-1185">Reference proteome</keyword>
<dbReference type="EMBL" id="JAWWNJ010000033">
    <property type="protein sequence ID" value="KAK7025706.1"/>
    <property type="molecule type" value="Genomic_DNA"/>
</dbReference>
<reference evidence="1 2" key="1">
    <citation type="journal article" date="2024" name="J Genomics">
        <title>Draft genome sequencing and assembly of Favolaschia claudopus CIRM-BRFM 2984 isolated from oak limbs.</title>
        <authorList>
            <person name="Navarro D."/>
            <person name="Drula E."/>
            <person name="Chaduli D."/>
            <person name="Cazenave R."/>
            <person name="Ahrendt S."/>
            <person name="Wang J."/>
            <person name="Lipzen A."/>
            <person name="Daum C."/>
            <person name="Barry K."/>
            <person name="Grigoriev I.V."/>
            <person name="Favel A."/>
            <person name="Rosso M.N."/>
            <person name="Martin F."/>
        </authorList>
    </citation>
    <scope>NUCLEOTIDE SEQUENCE [LARGE SCALE GENOMIC DNA]</scope>
    <source>
        <strain evidence="1 2">CIRM-BRFM 2984</strain>
    </source>
</reference>
<dbReference type="Proteomes" id="UP001362999">
    <property type="component" value="Unassembled WGS sequence"/>
</dbReference>
<name>A0AAW0BHF8_9AGAR</name>
<comment type="caution">
    <text evidence="1">The sequence shown here is derived from an EMBL/GenBank/DDBJ whole genome shotgun (WGS) entry which is preliminary data.</text>
</comment>
<proteinExistence type="predicted"/>
<evidence type="ECO:0000313" key="1">
    <source>
        <dbReference type="EMBL" id="KAK7025706.1"/>
    </source>
</evidence>
<sequence>PSAPTYPCVGSQFSWNNLGYIFDSYPFTIHDPASRHNPGYDILSVDAVACVFHVRAKRCHGVVSVPHTACPSCLGLGPSIEVVRDWAKQGSEKKSFARLSHRQLTERLASLRKRLKTGPRYRADYVKMLTRARKKLATYQRFYRIISSNNVPGLPRLLSNSADQDWSISKTSEMALLSLQGKYHPRNYTDFDKDLAILIYEL</sequence>
<dbReference type="AlphaFoldDB" id="A0AAW0BHF8"/>
<accession>A0AAW0BHF8</accession>
<gene>
    <name evidence="1" type="ORF">R3P38DRAFT_2456808</name>
</gene>